<name>A0ABU4MP75_9ACTN</name>
<dbReference type="Proteomes" id="UP001282474">
    <property type="component" value="Unassembled WGS sequence"/>
</dbReference>
<reference evidence="1 2" key="1">
    <citation type="journal article" date="2023" name="Microb. Genom.">
        <title>Mesoterricola silvestris gen. nov., sp. nov., Mesoterricola sediminis sp. nov., Geothrix oryzae sp. nov., Geothrix edaphica sp. nov., Geothrix rubra sp. nov., and Geothrix limicola sp. nov., six novel members of Acidobacteriota isolated from soils.</title>
        <authorList>
            <person name="Weisberg A.J."/>
            <person name="Pearce E."/>
            <person name="Kramer C.G."/>
            <person name="Chang J.H."/>
            <person name="Clarke C.R."/>
        </authorList>
    </citation>
    <scope>NUCLEOTIDE SEQUENCE [LARGE SCALE GENOMIC DNA]</scope>
    <source>
        <strain evidence="1 2">NE20-4-1</strain>
    </source>
</reference>
<dbReference type="EMBL" id="JARAWJ010000013">
    <property type="protein sequence ID" value="MDX3039264.1"/>
    <property type="molecule type" value="Genomic_DNA"/>
</dbReference>
<evidence type="ECO:0000313" key="2">
    <source>
        <dbReference type="Proteomes" id="UP001282474"/>
    </source>
</evidence>
<protein>
    <recommendedName>
        <fullName evidence="3">Phage tail protein</fullName>
    </recommendedName>
</protein>
<sequence>MTDASRSMVLFVEDGRFEIDPTEPGADESPEIEPPLGEAVNGIVAVTHDAGEIRTGIRRGNVHLDVRLLDAEPADGTAGGDDWDEVVDTTFVSTTGYARISSYEHALDLNIAHQGPGTYRLRLHARGRDSQPGAALRRRSKPTAERYEFHIWPAAAAPEVVHKATDTVGHELRVRLAAMAERGAEWSLDDWVGPLTVKVTDGTFSLRDPDAETPPQQGGFLSTARDWALISTGTVSGTVTVTLHPADRDPRPDPLPWDEIAEATVRSTTGSLVLCTADGPTKDDEDVAFHGPRQYGVRVHARRTPHGEDYLVQTWMHGKR</sequence>
<dbReference type="RefSeq" id="WP_193382446.1">
    <property type="nucleotide sequence ID" value="NZ_JABXWF010000008.1"/>
</dbReference>
<organism evidence="1 2">
    <name type="scientific">Streptomyces caniscabiei</name>
    <dbReference type="NCBI Taxonomy" id="2746961"/>
    <lineage>
        <taxon>Bacteria</taxon>
        <taxon>Bacillati</taxon>
        <taxon>Actinomycetota</taxon>
        <taxon>Actinomycetes</taxon>
        <taxon>Kitasatosporales</taxon>
        <taxon>Streptomycetaceae</taxon>
        <taxon>Streptomyces</taxon>
    </lineage>
</organism>
<evidence type="ECO:0000313" key="1">
    <source>
        <dbReference type="EMBL" id="MDX3039264.1"/>
    </source>
</evidence>
<gene>
    <name evidence="1" type="ORF">PV383_19075</name>
</gene>
<comment type="caution">
    <text evidence="1">The sequence shown here is derived from an EMBL/GenBank/DDBJ whole genome shotgun (WGS) entry which is preliminary data.</text>
</comment>
<keyword evidence="2" id="KW-1185">Reference proteome</keyword>
<accession>A0ABU4MP75</accession>
<proteinExistence type="predicted"/>
<evidence type="ECO:0008006" key="3">
    <source>
        <dbReference type="Google" id="ProtNLM"/>
    </source>
</evidence>